<feature type="compositionally biased region" description="Polar residues" evidence="1">
    <location>
        <begin position="147"/>
        <end position="157"/>
    </location>
</feature>
<dbReference type="Proteomes" id="UP001596091">
    <property type="component" value="Unassembled WGS sequence"/>
</dbReference>
<dbReference type="EMBL" id="JBHSPH010000005">
    <property type="protein sequence ID" value="MFC5863456.1"/>
    <property type="molecule type" value="Genomic_DNA"/>
</dbReference>
<protein>
    <submittedName>
        <fullName evidence="3">Uncharacterized protein</fullName>
    </submittedName>
</protein>
<keyword evidence="2" id="KW-0732">Signal</keyword>
<feature type="chain" id="PRO_5046046363" evidence="2">
    <location>
        <begin position="22"/>
        <end position="171"/>
    </location>
</feature>
<name>A0ABW1EGP5_9BACT</name>
<gene>
    <name evidence="3" type="ORF">ACFPT7_14215</name>
</gene>
<dbReference type="RefSeq" id="WP_263340502.1">
    <property type="nucleotide sequence ID" value="NZ_JAGSYH010000005.1"/>
</dbReference>
<evidence type="ECO:0000256" key="1">
    <source>
        <dbReference type="SAM" id="MobiDB-lite"/>
    </source>
</evidence>
<accession>A0ABW1EGP5</accession>
<organism evidence="3 4">
    <name type="scientific">Acidicapsa dinghuensis</name>
    <dbReference type="NCBI Taxonomy" id="2218256"/>
    <lineage>
        <taxon>Bacteria</taxon>
        <taxon>Pseudomonadati</taxon>
        <taxon>Acidobacteriota</taxon>
        <taxon>Terriglobia</taxon>
        <taxon>Terriglobales</taxon>
        <taxon>Acidobacteriaceae</taxon>
        <taxon>Acidicapsa</taxon>
    </lineage>
</organism>
<sequence length="171" mass="17549">MKAKSLGLAVLLAALATSALAQTQFSASSKCAKPDNSQSIEVGDHPGHMLVIEKSSCTWSAPVEMGGFKSTGYTSVDTVDAKGATYQVHGYAVLTMESGDKVFARYSGTGTMKGDIAAAEGTWSYTGGTGKFKGLKGNGTYKGSGASDGSNETQLQGEYSLPEAGVAAKKK</sequence>
<keyword evidence="4" id="KW-1185">Reference proteome</keyword>
<feature type="signal peptide" evidence="2">
    <location>
        <begin position="1"/>
        <end position="21"/>
    </location>
</feature>
<evidence type="ECO:0000313" key="4">
    <source>
        <dbReference type="Proteomes" id="UP001596091"/>
    </source>
</evidence>
<evidence type="ECO:0000256" key="2">
    <source>
        <dbReference type="SAM" id="SignalP"/>
    </source>
</evidence>
<feature type="region of interest" description="Disordered" evidence="1">
    <location>
        <begin position="135"/>
        <end position="171"/>
    </location>
</feature>
<comment type="caution">
    <text evidence="3">The sequence shown here is derived from an EMBL/GenBank/DDBJ whole genome shotgun (WGS) entry which is preliminary data.</text>
</comment>
<reference evidence="4" key="1">
    <citation type="journal article" date="2019" name="Int. J. Syst. Evol. Microbiol.">
        <title>The Global Catalogue of Microorganisms (GCM) 10K type strain sequencing project: providing services to taxonomists for standard genome sequencing and annotation.</title>
        <authorList>
            <consortium name="The Broad Institute Genomics Platform"/>
            <consortium name="The Broad Institute Genome Sequencing Center for Infectious Disease"/>
            <person name="Wu L."/>
            <person name="Ma J."/>
        </authorList>
    </citation>
    <scope>NUCLEOTIDE SEQUENCE [LARGE SCALE GENOMIC DNA]</scope>
    <source>
        <strain evidence="4">JCM 4087</strain>
    </source>
</reference>
<proteinExistence type="predicted"/>
<evidence type="ECO:0000313" key="3">
    <source>
        <dbReference type="EMBL" id="MFC5863456.1"/>
    </source>
</evidence>